<organism evidence="2 3">
    <name type="scientific">Malassezia pachydermatis</name>
    <dbReference type="NCBI Taxonomy" id="77020"/>
    <lineage>
        <taxon>Eukaryota</taxon>
        <taxon>Fungi</taxon>
        <taxon>Dikarya</taxon>
        <taxon>Basidiomycota</taxon>
        <taxon>Ustilaginomycotina</taxon>
        <taxon>Malasseziomycetes</taxon>
        <taxon>Malasseziales</taxon>
        <taxon>Malasseziaceae</taxon>
        <taxon>Malassezia</taxon>
    </lineage>
</organism>
<evidence type="ECO:0000256" key="1">
    <source>
        <dbReference type="SAM" id="MobiDB-lite"/>
    </source>
</evidence>
<evidence type="ECO:0000313" key="2">
    <source>
        <dbReference type="EMBL" id="KOS16042.1"/>
    </source>
</evidence>
<dbReference type="RefSeq" id="XP_017993674.1">
    <property type="nucleotide sequence ID" value="XM_018137534.1"/>
</dbReference>
<reference evidence="2 3" key="1">
    <citation type="submission" date="2015-07" db="EMBL/GenBank/DDBJ databases">
        <title>Draft Genome Sequence of Malassezia furfur CBS1878 and Malassezia pachydermatis CBS1879.</title>
        <authorList>
            <person name="Triana S."/>
            <person name="Ohm R."/>
            <person name="Gonzalez A."/>
            <person name="DeCock H."/>
            <person name="Restrepo S."/>
            <person name="Celis A."/>
        </authorList>
    </citation>
    <scope>NUCLEOTIDE SEQUENCE [LARGE SCALE GENOMIC DNA]</scope>
    <source>
        <strain evidence="2 3">CBS 1879</strain>
    </source>
</reference>
<gene>
    <name evidence="2" type="ORF">Malapachy_3055</name>
</gene>
<dbReference type="VEuPathDB" id="FungiDB:Malapachy_3055"/>
<accession>A0A0M9VQX7</accession>
<keyword evidence="3" id="KW-1185">Reference proteome</keyword>
<protein>
    <submittedName>
        <fullName evidence="2">Uncharacterized protein</fullName>
    </submittedName>
</protein>
<feature type="compositionally biased region" description="Basic and acidic residues" evidence="1">
    <location>
        <begin position="47"/>
        <end position="60"/>
    </location>
</feature>
<feature type="region of interest" description="Disordered" evidence="1">
    <location>
        <begin position="27"/>
        <end position="72"/>
    </location>
</feature>
<dbReference type="Proteomes" id="UP000037751">
    <property type="component" value="Unassembled WGS sequence"/>
</dbReference>
<proteinExistence type="predicted"/>
<dbReference type="GeneID" id="28729410"/>
<name>A0A0M9VQX7_9BASI</name>
<evidence type="ECO:0000313" key="3">
    <source>
        <dbReference type="Proteomes" id="UP000037751"/>
    </source>
</evidence>
<sequence>MSEKSVDASSAFERIQMQGRNLAAKYRQTMENYERNTGHKHPLGANEEEKANGAKEEAQKEVPLQFPEKSDL</sequence>
<dbReference type="EMBL" id="LGAV01000001">
    <property type="protein sequence ID" value="KOS16042.1"/>
    <property type="molecule type" value="Genomic_DNA"/>
</dbReference>
<comment type="caution">
    <text evidence="2">The sequence shown here is derived from an EMBL/GenBank/DDBJ whole genome shotgun (WGS) entry which is preliminary data.</text>
</comment>
<dbReference type="AlphaFoldDB" id="A0A0M9VQX7"/>